<dbReference type="InterPro" id="IPR001653">
    <property type="entry name" value="DAP_epimerase_DapF"/>
</dbReference>
<feature type="binding site" evidence="9">
    <location>
        <position position="12"/>
    </location>
    <ligand>
        <name>substrate</name>
    </ligand>
</feature>
<comment type="subcellular location">
    <subcellularLocation>
        <location evidence="9">Cytoplasm</location>
    </subcellularLocation>
</comment>
<gene>
    <name evidence="9" type="primary">dapF</name>
    <name evidence="11" type="ORF">SAMN02744040_00839</name>
</gene>
<dbReference type="AlphaFoldDB" id="A0A1M5Q6K0"/>
<feature type="site" description="Could be important to modulate the pK values of the two catalytic cysteine residues" evidence="9">
    <location>
        <position position="163"/>
    </location>
</feature>
<dbReference type="Gene3D" id="3.10.310.10">
    <property type="entry name" value="Diaminopimelate Epimerase, Chain A, domain 1"/>
    <property type="match status" value="2"/>
</dbReference>
<keyword evidence="5 9" id="KW-0028">Amino-acid biosynthesis</keyword>
<evidence type="ECO:0000256" key="3">
    <source>
        <dbReference type="ARBA" id="ARBA00013080"/>
    </source>
</evidence>
<keyword evidence="4 9" id="KW-0963">Cytoplasm</keyword>
<dbReference type="PANTHER" id="PTHR31689:SF0">
    <property type="entry name" value="DIAMINOPIMELATE EPIMERASE"/>
    <property type="match status" value="1"/>
</dbReference>
<evidence type="ECO:0000313" key="12">
    <source>
        <dbReference type="Proteomes" id="UP000242520"/>
    </source>
</evidence>
<dbReference type="GO" id="GO:0005829">
    <property type="term" value="C:cytosol"/>
    <property type="evidence" value="ECO:0007669"/>
    <property type="project" value="TreeGrafter"/>
</dbReference>
<keyword evidence="7 9" id="KW-0413">Isomerase</keyword>
<feature type="binding site" evidence="9">
    <location>
        <begin position="73"/>
        <end position="74"/>
    </location>
    <ligand>
        <name>substrate</name>
    </ligand>
</feature>
<evidence type="ECO:0000256" key="1">
    <source>
        <dbReference type="ARBA" id="ARBA00005196"/>
    </source>
</evidence>
<comment type="function">
    <text evidence="9">Catalyzes the stereoinversion of LL-2,6-diaminopimelate (L,L-DAP) to meso-diaminopimelate (meso-DAP), a precursor of L-lysine and an essential component of the bacterial peptidoglycan.</text>
</comment>
<dbReference type="GO" id="GO:0008837">
    <property type="term" value="F:diaminopimelate epimerase activity"/>
    <property type="evidence" value="ECO:0007669"/>
    <property type="project" value="UniProtKB-UniRule"/>
</dbReference>
<comment type="pathway">
    <text evidence="1 9">Amino-acid biosynthesis; L-lysine biosynthesis via DAP pathway; DL-2,6-diaminopimelate from LL-2,6-diaminopimelate: step 1/1.</text>
</comment>
<dbReference type="FunFam" id="3.10.310.10:FF:000001">
    <property type="entry name" value="Diaminopimelate epimerase"/>
    <property type="match status" value="1"/>
</dbReference>
<feature type="active site" evidence="10">
    <location>
        <position position="72"/>
    </location>
</feature>
<feature type="active site" description="Proton donor" evidence="9">
    <location>
        <position position="72"/>
    </location>
</feature>
<feature type="binding site" evidence="9">
    <location>
        <position position="63"/>
    </location>
    <ligand>
        <name>substrate</name>
    </ligand>
</feature>
<feature type="binding site" evidence="9">
    <location>
        <begin position="222"/>
        <end position="223"/>
    </location>
    <ligand>
        <name>substrate</name>
    </ligand>
</feature>
<evidence type="ECO:0000256" key="5">
    <source>
        <dbReference type="ARBA" id="ARBA00022605"/>
    </source>
</evidence>
<name>A0A1M5Q6K0_9FIRM</name>
<dbReference type="HAMAP" id="MF_00197">
    <property type="entry name" value="DAP_epimerase"/>
    <property type="match status" value="1"/>
</dbReference>
<dbReference type="EMBL" id="FQXH01000007">
    <property type="protein sequence ID" value="SHH09887.1"/>
    <property type="molecule type" value="Genomic_DNA"/>
</dbReference>
<dbReference type="NCBIfam" id="TIGR00652">
    <property type="entry name" value="DapF"/>
    <property type="match status" value="1"/>
</dbReference>
<reference evidence="12" key="1">
    <citation type="submission" date="2016-11" db="EMBL/GenBank/DDBJ databases">
        <authorList>
            <person name="Varghese N."/>
            <person name="Submissions S."/>
        </authorList>
    </citation>
    <scope>NUCLEOTIDE SEQUENCE [LARGE SCALE GENOMIC DNA]</scope>
    <source>
        <strain evidence="12">DSM 15285</strain>
    </source>
</reference>
<evidence type="ECO:0000256" key="4">
    <source>
        <dbReference type="ARBA" id="ARBA00022490"/>
    </source>
</evidence>
<dbReference type="STRING" id="1123350.SAMN02744040_00839"/>
<evidence type="ECO:0000256" key="10">
    <source>
        <dbReference type="PROSITE-ProRule" id="PRU10125"/>
    </source>
</evidence>
<dbReference type="UniPathway" id="UPA00034">
    <property type="reaction ID" value="UER00025"/>
</dbReference>
<comment type="catalytic activity">
    <reaction evidence="8 9">
        <text>(2S,6S)-2,6-diaminopimelate = meso-2,6-diaminopimelate</text>
        <dbReference type="Rhea" id="RHEA:15393"/>
        <dbReference type="ChEBI" id="CHEBI:57609"/>
        <dbReference type="ChEBI" id="CHEBI:57791"/>
        <dbReference type="EC" id="5.1.1.7"/>
    </reaction>
</comment>
<dbReference type="Proteomes" id="UP000242520">
    <property type="component" value="Unassembled WGS sequence"/>
</dbReference>
<evidence type="ECO:0000313" key="11">
    <source>
        <dbReference type="EMBL" id="SHH09887.1"/>
    </source>
</evidence>
<dbReference type="Pfam" id="PF01678">
    <property type="entry name" value="DAP_epimerase"/>
    <property type="match status" value="2"/>
</dbReference>
<dbReference type="GO" id="GO:0009089">
    <property type="term" value="P:lysine biosynthetic process via diaminopimelate"/>
    <property type="evidence" value="ECO:0007669"/>
    <property type="project" value="UniProtKB-UniRule"/>
</dbReference>
<evidence type="ECO:0000256" key="2">
    <source>
        <dbReference type="ARBA" id="ARBA00010219"/>
    </source>
</evidence>
<dbReference type="SUPFAM" id="SSF54506">
    <property type="entry name" value="Diaminopimelate epimerase-like"/>
    <property type="match status" value="2"/>
</dbReference>
<keyword evidence="6 9" id="KW-0457">Lysine biosynthesis</keyword>
<dbReference type="PROSITE" id="PS01326">
    <property type="entry name" value="DAP_EPIMERASE"/>
    <property type="match status" value="1"/>
</dbReference>
<organism evidence="11 12">
    <name type="scientific">Tepidibacter thalassicus DSM 15285</name>
    <dbReference type="NCBI Taxonomy" id="1123350"/>
    <lineage>
        <taxon>Bacteria</taxon>
        <taxon>Bacillati</taxon>
        <taxon>Bacillota</taxon>
        <taxon>Clostridia</taxon>
        <taxon>Peptostreptococcales</taxon>
        <taxon>Peptostreptococcaceae</taxon>
        <taxon>Tepidibacter</taxon>
    </lineage>
</organism>
<proteinExistence type="inferred from homology"/>
<comment type="subunit">
    <text evidence="9">Homodimer.</text>
</comment>
<protein>
    <recommendedName>
        <fullName evidence="3 9">Diaminopimelate epimerase</fullName>
        <shortName evidence="9">DAP epimerase</shortName>
        <ecNumber evidence="3 9">5.1.1.7</ecNumber>
    </recommendedName>
    <alternativeName>
        <fullName evidence="9">PLP-independent amino acid racemase</fullName>
    </alternativeName>
</protein>
<feature type="binding site" evidence="9">
    <location>
        <position position="194"/>
    </location>
    <ligand>
        <name>substrate</name>
    </ligand>
</feature>
<evidence type="ECO:0000256" key="6">
    <source>
        <dbReference type="ARBA" id="ARBA00023154"/>
    </source>
</evidence>
<keyword evidence="12" id="KW-1185">Reference proteome</keyword>
<dbReference type="PANTHER" id="PTHR31689">
    <property type="entry name" value="DIAMINOPIMELATE EPIMERASE, CHLOROPLASTIC"/>
    <property type="match status" value="1"/>
</dbReference>
<accession>A0A1M5Q6K0</accession>
<sequence>MIEFWKMHGAGNDFIVVDGEKYCIQDYSDFAKKVCHRHFGIGADGLLIVKKSDKVDCKMIYYNSDGSRAKMCGNGLRCFCKFVYDKKIVNKDIFKVETLDGIKDVKLNLNGDKIESIKINMGKAKFDSNCVPVKTDKNMFINEDIFVVDKNIKISSLLVGVPHTVVFVDKIDKEELLKYGSEIEKNSIFPEKTNVNFVEVLDKENILVSTWERGCGYTLACGTGICASVAMAYYLNKTSNKVKAISEGGELLIEIIDDYIYMQGSAVKICQGILEG</sequence>
<comment type="caution">
    <text evidence="9">Lacks conserved residue(s) required for the propagation of feature annotation.</text>
</comment>
<feature type="binding site" evidence="9">
    <location>
        <begin position="212"/>
        <end position="213"/>
    </location>
    <ligand>
        <name>substrate</name>
    </ligand>
</feature>
<evidence type="ECO:0000256" key="7">
    <source>
        <dbReference type="ARBA" id="ARBA00023235"/>
    </source>
</evidence>
<feature type="site" description="Could be important to modulate the pK values of the two catalytic cysteine residues" evidence="9">
    <location>
        <position position="212"/>
    </location>
</feature>
<dbReference type="EC" id="5.1.1.7" evidence="3 9"/>
<feature type="active site" description="Proton acceptor" evidence="9">
    <location>
        <position position="221"/>
    </location>
</feature>
<evidence type="ECO:0000256" key="9">
    <source>
        <dbReference type="HAMAP-Rule" id="MF_00197"/>
    </source>
</evidence>
<comment type="similarity">
    <text evidence="2 9">Belongs to the diaminopimelate epimerase family.</text>
</comment>
<dbReference type="InterPro" id="IPR018510">
    <property type="entry name" value="DAP_epimerase_AS"/>
</dbReference>
<evidence type="ECO:0000256" key="8">
    <source>
        <dbReference type="ARBA" id="ARBA00051712"/>
    </source>
</evidence>